<dbReference type="Proteomes" id="UP001241472">
    <property type="component" value="Unassembled WGS sequence"/>
</dbReference>
<organism evidence="1 2">
    <name type="scientific">Neorhizobium huautlense</name>
    <dbReference type="NCBI Taxonomy" id="67774"/>
    <lineage>
        <taxon>Bacteria</taxon>
        <taxon>Pseudomonadati</taxon>
        <taxon>Pseudomonadota</taxon>
        <taxon>Alphaproteobacteria</taxon>
        <taxon>Hyphomicrobiales</taxon>
        <taxon>Rhizobiaceae</taxon>
        <taxon>Rhizobium/Agrobacterium group</taxon>
        <taxon>Neorhizobium</taxon>
    </lineage>
</organism>
<accession>A0ABT9PRP5</accession>
<reference evidence="1 2" key="1">
    <citation type="submission" date="2023-07" db="EMBL/GenBank/DDBJ databases">
        <title>Sorghum-associated microbial communities from plants grown in Nebraska, USA.</title>
        <authorList>
            <person name="Schachtman D."/>
        </authorList>
    </citation>
    <scope>NUCLEOTIDE SEQUENCE [LARGE SCALE GENOMIC DNA]</scope>
    <source>
        <strain evidence="1 2">DS1307</strain>
    </source>
</reference>
<evidence type="ECO:0000313" key="1">
    <source>
        <dbReference type="EMBL" id="MDP9837130.1"/>
    </source>
</evidence>
<dbReference type="Pfam" id="PF10649">
    <property type="entry name" value="DUF2478"/>
    <property type="match status" value="1"/>
</dbReference>
<evidence type="ECO:0000313" key="2">
    <source>
        <dbReference type="Proteomes" id="UP001241472"/>
    </source>
</evidence>
<evidence type="ECO:0008006" key="3">
    <source>
        <dbReference type="Google" id="ProtNLM"/>
    </source>
</evidence>
<dbReference type="RefSeq" id="WP_306833556.1">
    <property type="nucleotide sequence ID" value="NZ_JAUSRF010000005.1"/>
</dbReference>
<protein>
    <recommendedName>
        <fullName evidence="3">DUF2478 domain-containing protein</fullName>
    </recommendedName>
</protein>
<sequence>MPDASLPLLVAIVLRSDVSAEPLFDSVIVMLKRQGVRVGGYIQREYPAPAGHDAEVVAENIETGETFAIMQPRGGAGSGCRLDPGVLADVAGRALARLDGDIDLLVLNRFGRTETEGSGLRVVYEKAIALGLPVLTSVKPEHVEGWNAYTGEMSTLLPFDEDAVLDWCRSVLGLEMSA</sequence>
<comment type="caution">
    <text evidence="1">The sequence shown here is derived from an EMBL/GenBank/DDBJ whole genome shotgun (WGS) entry which is preliminary data.</text>
</comment>
<name>A0ABT9PRP5_9HYPH</name>
<dbReference type="EMBL" id="JAUSRF010000005">
    <property type="protein sequence ID" value="MDP9837130.1"/>
    <property type="molecule type" value="Genomic_DNA"/>
</dbReference>
<gene>
    <name evidence="1" type="ORF">J2T09_001882</name>
</gene>
<proteinExistence type="predicted"/>
<dbReference type="InterPro" id="IPR018912">
    <property type="entry name" value="DUF2478"/>
</dbReference>
<keyword evidence="2" id="KW-1185">Reference proteome</keyword>